<dbReference type="OrthoDB" id="10669684at2759"/>
<gene>
    <name evidence="1" type="ORF">JKP88DRAFT_254551</name>
</gene>
<accession>A0A835Z7V7</accession>
<dbReference type="SUPFAM" id="SSF52058">
    <property type="entry name" value="L domain-like"/>
    <property type="match status" value="1"/>
</dbReference>
<dbReference type="Pfam" id="PF05725">
    <property type="entry name" value="FNIP"/>
    <property type="match status" value="1"/>
</dbReference>
<dbReference type="InterPro" id="IPR051251">
    <property type="entry name" value="STK_FNIP-Repeat"/>
</dbReference>
<dbReference type="PANTHER" id="PTHR32134:SF92">
    <property type="entry name" value="FNIP REPEAT-CONTAINING PROTEIN"/>
    <property type="match status" value="1"/>
</dbReference>
<name>A0A835Z7V7_9STRA</name>
<organism evidence="1 2">
    <name type="scientific">Tribonema minus</name>
    <dbReference type="NCBI Taxonomy" id="303371"/>
    <lineage>
        <taxon>Eukaryota</taxon>
        <taxon>Sar</taxon>
        <taxon>Stramenopiles</taxon>
        <taxon>Ochrophyta</taxon>
        <taxon>PX clade</taxon>
        <taxon>Xanthophyceae</taxon>
        <taxon>Tribonematales</taxon>
        <taxon>Tribonemataceae</taxon>
        <taxon>Tribonema</taxon>
    </lineage>
</organism>
<keyword evidence="2" id="KW-1185">Reference proteome</keyword>
<reference evidence="1" key="1">
    <citation type="submission" date="2021-02" db="EMBL/GenBank/DDBJ databases">
        <title>First Annotated Genome of the Yellow-green Alga Tribonema minus.</title>
        <authorList>
            <person name="Mahan K.M."/>
        </authorList>
    </citation>
    <scope>NUCLEOTIDE SEQUENCE</scope>
    <source>
        <strain evidence="1">UTEX B ZZ1240</strain>
    </source>
</reference>
<evidence type="ECO:0000313" key="1">
    <source>
        <dbReference type="EMBL" id="KAG5186560.1"/>
    </source>
</evidence>
<dbReference type="Proteomes" id="UP000664859">
    <property type="component" value="Unassembled WGS sequence"/>
</dbReference>
<dbReference type="InterPro" id="IPR008615">
    <property type="entry name" value="FNIP"/>
</dbReference>
<proteinExistence type="predicted"/>
<dbReference type="Gene3D" id="3.80.10.10">
    <property type="entry name" value="Ribonuclease Inhibitor"/>
    <property type="match status" value="2"/>
</dbReference>
<dbReference type="InterPro" id="IPR032675">
    <property type="entry name" value="LRR_dom_sf"/>
</dbReference>
<comment type="caution">
    <text evidence="1">The sequence shown here is derived from an EMBL/GenBank/DDBJ whole genome shotgun (WGS) entry which is preliminary data.</text>
</comment>
<sequence>MVRSVEAFIVMGASGWLTERSAHDLSRVLRGAAPTHLHFPGSCLPPMAELESILAFKHIESIWMSGPLPSPCPQIDSLYCSRSWSGTLLKAELWRLTAPEVDGLPSSLMHLSLRQCHLTQGEWRQVQLPQCLLSLTLEPVRDEAECGMLPQMRLPEGLKDLSLMNCKFESLHPPADLRTLRLEQCAYPSTLRIWAAAKATTATTAAVRAAVAAGASAAAGAETGAEESKAAFAESDFNSVVAPEAAATETGATPPSLHIGLHELEVMSETSLHIPSTVVRLSTSRQDGLMDVLPATLRELDLDGKISQPLRLPPVLQKLAVLFHIHDFHGALSQLPSTLHELSLSGLGDRIELPRAWPPGLQKLKLSGSFTCSLGALPAGLKELKVRSRDFDKPLGALPASLTYIKVDGGAGGCSGFFDQELGPLPSALVRIVVVTDFNRALGPLPPLLRTLSMGECFDQSLGALPLALMHLKLGASFNQSLGALPPKLAVLSLGEDFNRPLRPLPPSLAELRISACFDQPLAPLPPALVELHVGDAFRTALGPLPAGLAHLTLGNAFDHALGLLPAGLRSLSLGDAFDRALGPLPAGLASVELGHSFSQPLGDVPMLCDVEMRRCA</sequence>
<evidence type="ECO:0000313" key="2">
    <source>
        <dbReference type="Proteomes" id="UP000664859"/>
    </source>
</evidence>
<protein>
    <submittedName>
        <fullName evidence="1">Uncharacterized protein</fullName>
    </submittedName>
</protein>
<dbReference type="EMBL" id="JAFCMP010000111">
    <property type="protein sequence ID" value="KAG5186560.1"/>
    <property type="molecule type" value="Genomic_DNA"/>
</dbReference>
<dbReference type="AlphaFoldDB" id="A0A835Z7V7"/>
<dbReference type="PANTHER" id="PTHR32134">
    <property type="entry name" value="FNIP REPEAT-CONTAINING PROTEIN"/>
    <property type="match status" value="1"/>
</dbReference>